<evidence type="ECO:0000256" key="1">
    <source>
        <dbReference type="SAM" id="MobiDB-lite"/>
    </source>
</evidence>
<protein>
    <submittedName>
        <fullName evidence="3">Homoserine O-succinyltransferase</fullName>
    </submittedName>
</protein>
<keyword evidence="2" id="KW-0812">Transmembrane</keyword>
<name>E0TED7_PARBH</name>
<keyword evidence="3" id="KW-0808">Transferase</keyword>
<dbReference type="HOGENOM" id="CLU_2736361_0_0_5"/>
<evidence type="ECO:0000313" key="4">
    <source>
        <dbReference type="Proteomes" id="UP000001302"/>
    </source>
</evidence>
<feature type="region of interest" description="Disordered" evidence="1">
    <location>
        <begin position="1"/>
        <end position="27"/>
    </location>
</feature>
<gene>
    <name evidence="3" type="ordered locus">PB2503_09854</name>
</gene>
<evidence type="ECO:0000313" key="3">
    <source>
        <dbReference type="EMBL" id="ADM10023.1"/>
    </source>
</evidence>
<reference evidence="4" key="1">
    <citation type="submission" date="2010-08" db="EMBL/GenBank/DDBJ databases">
        <title>Genome sequence of Parvularcula bermudensis HTCC2503.</title>
        <authorList>
            <person name="Kang D.-M."/>
            <person name="Oh H.-M."/>
            <person name="Cho J.-C."/>
        </authorList>
    </citation>
    <scope>NUCLEOTIDE SEQUENCE [LARGE SCALE GENOMIC DNA]</scope>
    <source>
        <strain evidence="4">ATCC BAA-594 / HTCC2503 / KCTC 12087</strain>
    </source>
</reference>
<sequence length="71" mass="7546">MSSEQSTASASTRDQTETVVVSEAEREADKTLTVDEVRGARTGTNLGSILKWSTIGAAVFLLGMFLVVVLL</sequence>
<dbReference type="Proteomes" id="UP000001302">
    <property type="component" value="Chromosome"/>
</dbReference>
<dbReference type="RefSeq" id="WP_013300997.1">
    <property type="nucleotide sequence ID" value="NC_014414.1"/>
</dbReference>
<feature type="compositionally biased region" description="Polar residues" evidence="1">
    <location>
        <begin position="1"/>
        <end position="19"/>
    </location>
</feature>
<keyword evidence="2" id="KW-1133">Transmembrane helix</keyword>
<dbReference type="GO" id="GO:0016740">
    <property type="term" value="F:transferase activity"/>
    <property type="evidence" value="ECO:0007669"/>
    <property type="project" value="UniProtKB-KW"/>
</dbReference>
<dbReference type="EMBL" id="CP002156">
    <property type="protein sequence ID" value="ADM10023.1"/>
    <property type="molecule type" value="Genomic_DNA"/>
</dbReference>
<reference evidence="3 4" key="2">
    <citation type="journal article" date="2011" name="J. Bacteriol.">
        <title>Complete genome sequence of strain HTCC2503T of Parvularcula bermudensis, the type species of the order "Parvularculales" in the class Alphaproteobacteria.</title>
        <authorList>
            <person name="Oh H.M."/>
            <person name="Kang I."/>
            <person name="Vergin K.L."/>
            <person name="Kang D."/>
            <person name="Rhee K.H."/>
            <person name="Giovannoni S.J."/>
            <person name="Cho J.C."/>
        </authorList>
    </citation>
    <scope>NUCLEOTIDE SEQUENCE [LARGE SCALE GENOMIC DNA]</scope>
    <source>
        <strain evidence="4">ATCC BAA-594 / HTCC2503 / KCTC 12087</strain>
    </source>
</reference>
<proteinExistence type="predicted"/>
<evidence type="ECO:0000256" key="2">
    <source>
        <dbReference type="SAM" id="Phobius"/>
    </source>
</evidence>
<keyword evidence="2" id="KW-0472">Membrane</keyword>
<accession>E0TED7</accession>
<keyword evidence="4" id="KW-1185">Reference proteome</keyword>
<dbReference type="KEGG" id="pbr:PB2503_09854"/>
<dbReference type="STRING" id="314260.PB2503_09854"/>
<feature type="transmembrane region" description="Helical" evidence="2">
    <location>
        <begin position="49"/>
        <end position="70"/>
    </location>
</feature>
<dbReference type="AlphaFoldDB" id="E0TED7"/>
<organism evidence="3 4">
    <name type="scientific">Parvularcula bermudensis (strain ATCC BAA-594 / HTCC2503 / KCTC 12087)</name>
    <dbReference type="NCBI Taxonomy" id="314260"/>
    <lineage>
        <taxon>Bacteria</taxon>
        <taxon>Pseudomonadati</taxon>
        <taxon>Pseudomonadota</taxon>
        <taxon>Alphaproteobacteria</taxon>
        <taxon>Parvularculales</taxon>
        <taxon>Parvularculaceae</taxon>
        <taxon>Parvularcula</taxon>
    </lineage>
</organism>